<dbReference type="InterPro" id="IPR005333">
    <property type="entry name" value="Transcription_factor_TCP"/>
</dbReference>
<evidence type="ECO:0000256" key="4">
    <source>
        <dbReference type="ARBA" id="ARBA00023125"/>
    </source>
</evidence>
<keyword evidence="6" id="KW-0539">Nucleus</keyword>
<dbReference type="GO" id="GO:0003700">
    <property type="term" value="F:DNA-binding transcription factor activity"/>
    <property type="evidence" value="ECO:0007669"/>
    <property type="project" value="InterPro"/>
</dbReference>
<dbReference type="GO" id="GO:0005634">
    <property type="term" value="C:nucleus"/>
    <property type="evidence" value="ECO:0007669"/>
    <property type="project" value="UniProtKB-SubCell"/>
</dbReference>
<feature type="compositionally biased region" description="Polar residues" evidence="7">
    <location>
        <begin position="357"/>
        <end position="380"/>
    </location>
</feature>
<name>A0A540LGU2_MALBA</name>
<feature type="compositionally biased region" description="Low complexity" evidence="7">
    <location>
        <begin position="39"/>
        <end position="57"/>
    </location>
</feature>
<feature type="region of interest" description="Disordered" evidence="7">
    <location>
        <begin position="37"/>
        <end position="72"/>
    </location>
</feature>
<evidence type="ECO:0000256" key="2">
    <source>
        <dbReference type="ARBA" id="ARBA00022473"/>
    </source>
</evidence>
<evidence type="ECO:0000256" key="3">
    <source>
        <dbReference type="ARBA" id="ARBA00023015"/>
    </source>
</evidence>
<dbReference type="InterPro" id="IPR017887">
    <property type="entry name" value="TF_TCP_subgr"/>
</dbReference>
<dbReference type="STRING" id="106549.A0A540LGU2"/>
<evidence type="ECO:0000259" key="8">
    <source>
        <dbReference type="PROSITE" id="PS51369"/>
    </source>
</evidence>
<dbReference type="Proteomes" id="UP000315295">
    <property type="component" value="Unassembled WGS sequence"/>
</dbReference>
<evidence type="ECO:0000256" key="5">
    <source>
        <dbReference type="ARBA" id="ARBA00023163"/>
    </source>
</evidence>
<feature type="region of interest" description="Disordered" evidence="7">
    <location>
        <begin position="171"/>
        <end position="203"/>
    </location>
</feature>
<evidence type="ECO:0008006" key="12">
    <source>
        <dbReference type="Google" id="ProtNLM"/>
    </source>
</evidence>
<dbReference type="InterPro" id="IPR017888">
    <property type="entry name" value="CYC/TB1_R_domain"/>
</dbReference>
<dbReference type="PANTHER" id="PTHR31072:SF226">
    <property type="entry name" value="TRANSCRIPTION FACTOR TCP18"/>
    <property type="match status" value="1"/>
</dbReference>
<dbReference type="EMBL" id="VIEB01000589">
    <property type="protein sequence ID" value="TQD85650.1"/>
    <property type="molecule type" value="Genomic_DNA"/>
</dbReference>
<feature type="region of interest" description="Disordered" evidence="7">
    <location>
        <begin position="308"/>
        <end position="393"/>
    </location>
</feature>
<evidence type="ECO:0000256" key="6">
    <source>
        <dbReference type="ARBA" id="ARBA00023242"/>
    </source>
</evidence>
<feature type="compositionally biased region" description="Basic and acidic residues" evidence="7">
    <location>
        <begin position="332"/>
        <end position="350"/>
    </location>
</feature>
<feature type="domain" description="R" evidence="9">
    <location>
        <begin position="331"/>
        <end position="348"/>
    </location>
</feature>
<feature type="compositionally biased region" description="Basic residues" evidence="7">
    <location>
        <begin position="184"/>
        <end position="196"/>
    </location>
</feature>
<keyword evidence="11" id="KW-1185">Reference proteome</keyword>
<evidence type="ECO:0000313" key="11">
    <source>
        <dbReference type="Proteomes" id="UP000315295"/>
    </source>
</evidence>
<proteinExistence type="predicted"/>
<feature type="domain" description="TCP" evidence="8">
    <location>
        <begin position="190"/>
        <end position="248"/>
    </location>
</feature>
<dbReference type="GO" id="GO:0043565">
    <property type="term" value="F:sequence-specific DNA binding"/>
    <property type="evidence" value="ECO:0007669"/>
    <property type="project" value="TreeGrafter"/>
</dbReference>
<dbReference type="Pfam" id="PF03634">
    <property type="entry name" value="TCP"/>
    <property type="match status" value="1"/>
</dbReference>
<sequence length="479" mass="54017">MFPSDNTSNVNELIPVSYPHVDQPFFHSRPFDHDITTVTPNFFTNSNPNPNSGQQQEGGEENLHQQHHHPPLSLLYFPSPFEDDDVLLFQQHHHQEPDHIGISLHESQVPPYFMKEAAAAATATPATAAAAAAAAATAADDNTGTVVGVDHQKTTTTSVNIKMVDWDSNKNGHHMYMDDQPQIPRRRTSKRDRHSKINTARGPRDRRMRLSLEVARKFFGLQDVLEFDKASKTVEWLLIQSEPEIKKLSRDHHRKFNYKNMVRCAKTTSPATSESCEMLSGVDEAPTNINISNGGNDDNDKVRCSGIKPSAKERKIVHRQSRKGSFHPLAKASREKARARARERTREKMQRSKKPSNDQAKLSRLNSWNPFESGEESSAYNNNMNNTTNDQPDSMVALRPYPDGVEEPLSSSLAGDIQDMVVDHGTAHDAMVVMGKWSPSSVFTPLQQNTGISQEHQQFADFQFFDKPWDVYNNTHKLF</sequence>
<dbReference type="SMR" id="A0A540LGU2"/>
<protein>
    <recommendedName>
        <fullName evidence="12">TCP domain-containing protein</fullName>
    </recommendedName>
</protein>
<dbReference type="PROSITE" id="PS51369">
    <property type="entry name" value="TCP"/>
    <property type="match status" value="1"/>
</dbReference>
<keyword evidence="3" id="KW-0805">Transcription regulation</keyword>
<evidence type="ECO:0000313" key="10">
    <source>
        <dbReference type="EMBL" id="TQD85650.1"/>
    </source>
</evidence>
<dbReference type="GO" id="GO:2000032">
    <property type="term" value="P:regulation of secondary shoot formation"/>
    <property type="evidence" value="ECO:0007669"/>
    <property type="project" value="TreeGrafter"/>
</dbReference>
<dbReference type="AlphaFoldDB" id="A0A540LGU2"/>
<evidence type="ECO:0000256" key="7">
    <source>
        <dbReference type="SAM" id="MobiDB-lite"/>
    </source>
</evidence>
<keyword evidence="4" id="KW-0238">DNA-binding</keyword>
<comment type="caution">
    <text evidence="10">The sequence shown here is derived from an EMBL/GenBank/DDBJ whole genome shotgun (WGS) entry which is preliminary data.</text>
</comment>
<gene>
    <name evidence="10" type="ORF">C1H46_028824</name>
</gene>
<evidence type="ECO:0000259" key="9">
    <source>
        <dbReference type="PROSITE" id="PS51370"/>
    </source>
</evidence>
<comment type="subcellular location">
    <subcellularLocation>
        <location evidence="1">Nucleus</location>
    </subcellularLocation>
</comment>
<keyword evidence="2" id="KW-0217">Developmental protein</keyword>
<keyword evidence="5" id="KW-0804">Transcription</keyword>
<organism evidence="10 11">
    <name type="scientific">Malus baccata</name>
    <name type="common">Siberian crab apple</name>
    <name type="synonym">Pyrus baccata</name>
    <dbReference type="NCBI Taxonomy" id="106549"/>
    <lineage>
        <taxon>Eukaryota</taxon>
        <taxon>Viridiplantae</taxon>
        <taxon>Streptophyta</taxon>
        <taxon>Embryophyta</taxon>
        <taxon>Tracheophyta</taxon>
        <taxon>Spermatophyta</taxon>
        <taxon>Magnoliopsida</taxon>
        <taxon>eudicotyledons</taxon>
        <taxon>Gunneridae</taxon>
        <taxon>Pentapetalae</taxon>
        <taxon>rosids</taxon>
        <taxon>fabids</taxon>
        <taxon>Rosales</taxon>
        <taxon>Rosaceae</taxon>
        <taxon>Amygdaloideae</taxon>
        <taxon>Maleae</taxon>
        <taxon>Malus</taxon>
    </lineage>
</organism>
<feature type="compositionally biased region" description="Basic residues" evidence="7">
    <location>
        <begin position="315"/>
        <end position="325"/>
    </location>
</feature>
<reference evidence="10 11" key="1">
    <citation type="journal article" date="2019" name="G3 (Bethesda)">
        <title>Sequencing of a Wild Apple (Malus baccata) Genome Unravels the Differences Between Cultivated and Wild Apple Species Regarding Disease Resistance and Cold Tolerance.</title>
        <authorList>
            <person name="Chen X."/>
        </authorList>
    </citation>
    <scope>NUCLEOTIDE SEQUENCE [LARGE SCALE GENOMIC DNA]</scope>
    <source>
        <strain evidence="11">cv. Shandingzi</strain>
        <tissue evidence="10">Leaves</tissue>
    </source>
</reference>
<dbReference type="PROSITE" id="PS51370">
    <property type="entry name" value="R"/>
    <property type="match status" value="1"/>
</dbReference>
<dbReference type="PANTHER" id="PTHR31072">
    <property type="entry name" value="TRANSCRIPTION FACTOR TCP4-RELATED"/>
    <property type="match status" value="1"/>
</dbReference>
<accession>A0A540LGU2</accession>
<evidence type="ECO:0000256" key="1">
    <source>
        <dbReference type="ARBA" id="ARBA00004123"/>
    </source>
</evidence>